<dbReference type="InterPro" id="IPR003597">
    <property type="entry name" value="Ig_C1-set"/>
</dbReference>
<dbReference type="FunFam" id="1.10.20.10:FF:000002">
    <property type="entry name" value="Histone H4"/>
    <property type="match status" value="1"/>
</dbReference>
<dbReference type="InterPro" id="IPR011161">
    <property type="entry name" value="MHC_I-like_Ag-recog"/>
</dbReference>
<comment type="function">
    <text evidence="1 23">Core component of nucleosome. Nucleosomes wrap and compact DNA into chromatin, limiting DNA accessibility to the cellular machineries which require DNA as a template. Histones thereby play a central role in transcription regulation, DNA repair, DNA replication and chromosomal stability. DNA accessibility is regulated via a complex set of post-translational modifications of histones, also called histone code, and nucleosome remodeling.</text>
</comment>
<keyword evidence="21" id="KW-0379">Hydroxylation</keyword>
<dbReference type="Proteomes" id="UP000700334">
    <property type="component" value="Unassembled WGS sequence"/>
</dbReference>
<feature type="chain" id="PRO_5035207730" description="Histone H4" evidence="25">
    <location>
        <begin position="20"/>
        <end position="518"/>
    </location>
</feature>
<evidence type="ECO:0000256" key="9">
    <source>
        <dbReference type="ARBA" id="ARBA00022499"/>
    </source>
</evidence>
<dbReference type="Gene3D" id="3.30.500.10">
    <property type="entry name" value="MHC class I-like antigen recognition-like"/>
    <property type="match status" value="1"/>
</dbReference>
<evidence type="ECO:0000256" key="24">
    <source>
        <dbReference type="SAM" id="Phobius"/>
    </source>
</evidence>
<dbReference type="GO" id="GO:0030527">
    <property type="term" value="F:structural constituent of chromatin"/>
    <property type="evidence" value="ECO:0007669"/>
    <property type="project" value="InterPro"/>
</dbReference>
<protein>
    <recommendedName>
        <fullName evidence="23">Histone H4</fullName>
    </recommendedName>
</protein>
<dbReference type="CDD" id="cd22912">
    <property type="entry name" value="HFD_H4"/>
    <property type="match status" value="1"/>
</dbReference>
<keyword evidence="15 23" id="KW-0238">DNA-binding</keyword>
<dbReference type="GO" id="GO:1990641">
    <property type="term" value="P:response to iron ion starvation"/>
    <property type="evidence" value="ECO:0007669"/>
    <property type="project" value="TreeGrafter"/>
</dbReference>
<dbReference type="SMART" id="SM00407">
    <property type="entry name" value="IGc1"/>
    <property type="match status" value="1"/>
</dbReference>
<evidence type="ECO:0000256" key="23">
    <source>
        <dbReference type="RuleBase" id="RU000528"/>
    </source>
</evidence>
<evidence type="ECO:0000256" key="11">
    <source>
        <dbReference type="ARBA" id="ARBA00022729"/>
    </source>
</evidence>
<dbReference type="Pfam" id="PF07654">
    <property type="entry name" value="C1-set"/>
    <property type="match status" value="1"/>
</dbReference>
<dbReference type="GO" id="GO:0005615">
    <property type="term" value="C:extracellular space"/>
    <property type="evidence" value="ECO:0007669"/>
    <property type="project" value="TreeGrafter"/>
</dbReference>
<keyword evidence="17" id="KW-1015">Disulfide bond</keyword>
<sequence>MGPRAQPALLLLILLRTLAAQCRSPRESGGHRREGGAAGEEIPKRASFYLSSAFGSSLNSRSQLSPVRNSISQLPRKGTLATGVQDGVFPHVAAEGSHCLRYLLMGASERDLGLSLFEALGYVDDQLFVAYNHETRRAEPRAQWVRGAAASRLWLQLSQSLKGWDHMFSVDFWTIMDNHNYSKVTKPGVLPESHTLQVILGCEVQEDNSTRGFWKYGYDGLDHLEFCPETLDWKAVEPRAQVTKLEWENNKIRAKQNRAYLERDCPEQLRRLLELGRGVLDQPVPPLVKVTRHKASTGTTLCCQALNFYPQNITMVWWKDRQPLDTKDGAPKNVLPSGDGTFQGWVALTVPSGEEQRYSCLVEHLGLDQPLTASWESSLPRTLAIGIISGIALCVIFLGILLRTLRKRQAPRETVMSGRGKGGKGLGKGGAKRHRKVLRDNIQGITKPAIRRLARRGGVKRISGLIYEETRGVLKVFLENVIRDAVTYTEHAKRKTVTAMDVVYALKRQGRTLYGFGG</sequence>
<dbReference type="OrthoDB" id="10043043at2759"/>
<dbReference type="GO" id="GO:1990459">
    <property type="term" value="F:transferrin receptor binding"/>
    <property type="evidence" value="ECO:0007669"/>
    <property type="project" value="TreeGrafter"/>
</dbReference>
<evidence type="ECO:0000259" key="26">
    <source>
        <dbReference type="PROSITE" id="PS50835"/>
    </source>
</evidence>
<dbReference type="EMBL" id="JAGFMF010012115">
    <property type="protein sequence ID" value="KAG8507273.1"/>
    <property type="molecule type" value="Genomic_DNA"/>
</dbReference>
<gene>
    <name evidence="27" type="ORF">J0S82_005632</name>
</gene>
<proteinExistence type="inferred from homology"/>
<evidence type="ECO:0000256" key="20">
    <source>
        <dbReference type="ARBA" id="ARBA00023269"/>
    </source>
</evidence>
<evidence type="ECO:0000256" key="4">
    <source>
        <dbReference type="ARBA" id="ARBA00004479"/>
    </source>
</evidence>
<dbReference type="InterPro" id="IPR011162">
    <property type="entry name" value="MHC_I/II-like_Ag-recog"/>
</dbReference>
<evidence type="ECO:0000256" key="21">
    <source>
        <dbReference type="ARBA" id="ARBA00023278"/>
    </source>
</evidence>
<dbReference type="InterPro" id="IPR037055">
    <property type="entry name" value="MHC_I-like_Ag-recog_sf"/>
</dbReference>
<dbReference type="PANTHER" id="PTHR16675">
    <property type="entry name" value="MHC CLASS I-RELATED"/>
    <property type="match status" value="1"/>
</dbReference>
<dbReference type="InterPro" id="IPR019809">
    <property type="entry name" value="Histone_H4_CS"/>
</dbReference>
<keyword evidence="16 24" id="KW-0472">Membrane</keyword>
<evidence type="ECO:0000313" key="28">
    <source>
        <dbReference type="Proteomes" id="UP000700334"/>
    </source>
</evidence>
<dbReference type="InterPro" id="IPR036179">
    <property type="entry name" value="Ig-like_dom_sf"/>
</dbReference>
<dbReference type="SMART" id="SM00417">
    <property type="entry name" value="H4"/>
    <property type="match status" value="1"/>
</dbReference>
<keyword evidence="9" id="KW-1017">Isopeptide bond</keyword>
<evidence type="ECO:0000256" key="14">
    <source>
        <dbReference type="ARBA" id="ARBA00022990"/>
    </source>
</evidence>
<evidence type="ECO:0000256" key="7">
    <source>
        <dbReference type="ARBA" id="ARBA00022454"/>
    </source>
</evidence>
<evidence type="ECO:0000256" key="18">
    <source>
        <dbReference type="ARBA" id="ARBA00023180"/>
    </source>
</evidence>
<dbReference type="GO" id="GO:0034756">
    <property type="term" value="P:regulation of iron ion transport"/>
    <property type="evidence" value="ECO:0007669"/>
    <property type="project" value="TreeGrafter"/>
</dbReference>
<dbReference type="InterPro" id="IPR007110">
    <property type="entry name" value="Ig-like_dom"/>
</dbReference>
<keyword evidence="7 23" id="KW-0158">Chromosome</keyword>
<keyword evidence="14" id="KW-0007">Acetylation</keyword>
<evidence type="ECO:0000256" key="5">
    <source>
        <dbReference type="ARBA" id="ARBA00006564"/>
    </source>
</evidence>
<dbReference type="Pfam" id="PF00129">
    <property type="entry name" value="MHC_I"/>
    <property type="match status" value="1"/>
</dbReference>
<comment type="similarity">
    <text evidence="6">Belongs to the MHC class I family.</text>
</comment>
<dbReference type="PRINTS" id="PR00623">
    <property type="entry name" value="HISTONEH4"/>
</dbReference>
<dbReference type="Pfam" id="PF15511">
    <property type="entry name" value="CENP-T_C"/>
    <property type="match status" value="1"/>
</dbReference>
<organism evidence="27 28">
    <name type="scientific">Galemys pyrenaicus</name>
    <name type="common">Iberian desman</name>
    <name type="synonym">Pyrenean desman</name>
    <dbReference type="NCBI Taxonomy" id="202257"/>
    <lineage>
        <taxon>Eukaryota</taxon>
        <taxon>Metazoa</taxon>
        <taxon>Chordata</taxon>
        <taxon>Craniata</taxon>
        <taxon>Vertebrata</taxon>
        <taxon>Euteleostomi</taxon>
        <taxon>Mammalia</taxon>
        <taxon>Eutheria</taxon>
        <taxon>Laurasiatheria</taxon>
        <taxon>Eulipotyphla</taxon>
        <taxon>Talpidae</taxon>
        <taxon>Galemys</taxon>
    </lineage>
</organism>
<dbReference type="InterPro" id="IPR009072">
    <property type="entry name" value="Histone-fold"/>
</dbReference>
<evidence type="ECO:0000256" key="13">
    <source>
        <dbReference type="ARBA" id="ARBA00022989"/>
    </source>
</evidence>
<evidence type="ECO:0000256" key="16">
    <source>
        <dbReference type="ARBA" id="ARBA00023136"/>
    </source>
</evidence>
<dbReference type="GO" id="GO:0005634">
    <property type="term" value="C:nucleus"/>
    <property type="evidence" value="ECO:0007669"/>
    <property type="project" value="UniProtKB-SubCell"/>
</dbReference>
<evidence type="ECO:0000256" key="1">
    <source>
        <dbReference type="ARBA" id="ARBA00002001"/>
    </source>
</evidence>
<dbReference type="InterPro" id="IPR035425">
    <property type="entry name" value="CENP-T/H4_C"/>
</dbReference>
<comment type="subcellular location">
    <subcellularLocation>
        <location evidence="3">Chromosome</location>
    </subcellularLocation>
    <subcellularLocation>
        <location evidence="4">Membrane</location>
        <topology evidence="4">Single-pass type I membrane protein</topology>
    </subcellularLocation>
    <subcellularLocation>
        <location evidence="2">Nucleus</location>
    </subcellularLocation>
</comment>
<dbReference type="InterPro" id="IPR013783">
    <property type="entry name" value="Ig-like_fold"/>
</dbReference>
<dbReference type="SUPFAM" id="SSF48726">
    <property type="entry name" value="Immunoglobulin"/>
    <property type="match status" value="1"/>
</dbReference>
<keyword evidence="12" id="KW-0164">Citrullination</keyword>
<evidence type="ECO:0000256" key="8">
    <source>
        <dbReference type="ARBA" id="ARBA00022481"/>
    </source>
</evidence>
<evidence type="ECO:0000256" key="2">
    <source>
        <dbReference type="ARBA" id="ARBA00004123"/>
    </source>
</evidence>
<dbReference type="FunFam" id="2.60.40.10:FF:000204">
    <property type="entry name" value="Major histocompatibility complex, class I-related protein"/>
    <property type="match status" value="1"/>
</dbReference>
<evidence type="ECO:0000256" key="12">
    <source>
        <dbReference type="ARBA" id="ARBA00022934"/>
    </source>
</evidence>
<comment type="caution">
    <text evidence="27">The sequence shown here is derived from an EMBL/GenBank/DDBJ whole genome shotgun (WGS) entry which is preliminary data.</text>
</comment>
<dbReference type="AlphaFoldDB" id="A0A8J5ZMA5"/>
<evidence type="ECO:0000256" key="3">
    <source>
        <dbReference type="ARBA" id="ARBA00004286"/>
    </source>
</evidence>
<dbReference type="Gene3D" id="2.60.40.10">
    <property type="entry name" value="Immunoglobulins"/>
    <property type="match status" value="1"/>
</dbReference>
<keyword evidence="10 24" id="KW-0812">Transmembrane</keyword>
<name>A0A8J5ZMA5_GALPY</name>
<reference evidence="27" key="1">
    <citation type="journal article" date="2021" name="Evol. Appl.">
        <title>The genome of the Pyrenean desman and the effects of bottlenecks and inbreeding on the genomic landscape of an endangered species.</title>
        <authorList>
            <person name="Escoda L."/>
            <person name="Castresana J."/>
        </authorList>
    </citation>
    <scope>NUCLEOTIDE SEQUENCE</scope>
    <source>
        <strain evidence="27">IBE-C5619</strain>
    </source>
</reference>
<feature type="transmembrane region" description="Helical" evidence="24">
    <location>
        <begin position="383"/>
        <end position="402"/>
    </location>
</feature>
<keyword evidence="8" id="KW-0488">Methylation</keyword>
<comment type="similarity">
    <text evidence="5 23">Belongs to the histone H4 family.</text>
</comment>
<dbReference type="PANTHER" id="PTHR16675:SF172">
    <property type="entry name" value="HEREDITARY HEMOCHROMATOSIS PROTEIN"/>
    <property type="match status" value="1"/>
</dbReference>
<evidence type="ECO:0000256" key="22">
    <source>
        <dbReference type="ARBA" id="ARBA00046644"/>
    </source>
</evidence>
<comment type="subunit">
    <text evidence="22">The nucleosome is a histone octamer containing two molecules each of H2A, H2B, H3 and H4 assembled in one H3-H4 heterotetramer and two H2A-H2B heterodimers. The octamer wraps approximately 147 bp of DNA. Found in a co-chaperone complex with DNJC9, MCM2 and histone H3.3-H4 dimers. Within the complex, interacts with DNJC9 (via C-terminus); the interaction is direct. Interacts with NASP; NASP is a histone chaperone that stabilizes and maintains a soluble pool of Histone H3-H4 dimers.</text>
</comment>
<dbReference type="InterPro" id="IPR001951">
    <property type="entry name" value="Histone_H4"/>
</dbReference>
<dbReference type="SMART" id="SM00803">
    <property type="entry name" value="TAF"/>
    <property type="match status" value="1"/>
</dbReference>
<accession>A0A8J5ZMA5</accession>
<keyword evidence="18" id="KW-0325">Glycoprotein</keyword>
<dbReference type="PROSITE" id="PS00290">
    <property type="entry name" value="IG_MHC"/>
    <property type="match status" value="1"/>
</dbReference>
<dbReference type="InterPro" id="IPR004823">
    <property type="entry name" value="TAF_TATA-bd_Histone-like_dom"/>
</dbReference>
<evidence type="ECO:0000256" key="19">
    <source>
        <dbReference type="ARBA" id="ARBA00023242"/>
    </source>
</evidence>
<dbReference type="Gene3D" id="1.10.20.10">
    <property type="entry name" value="Histone, subunit A"/>
    <property type="match status" value="1"/>
</dbReference>
<evidence type="ECO:0000313" key="27">
    <source>
        <dbReference type="EMBL" id="KAG8507273.1"/>
    </source>
</evidence>
<dbReference type="InterPro" id="IPR003006">
    <property type="entry name" value="Ig/MHC_CS"/>
</dbReference>
<dbReference type="SUPFAM" id="SSF54452">
    <property type="entry name" value="MHC antigen-recognition domain"/>
    <property type="match status" value="1"/>
</dbReference>
<evidence type="ECO:0000256" key="25">
    <source>
        <dbReference type="SAM" id="SignalP"/>
    </source>
</evidence>
<evidence type="ECO:0000256" key="6">
    <source>
        <dbReference type="ARBA" id="ARBA00006909"/>
    </source>
</evidence>
<keyword evidence="28" id="KW-1185">Reference proteome</keyword>
<dbReference type="PROSITE" id="PS00047">
    <property type="entry name" value="HISTONE_H4"/>
    <property type="match status" value="1"/>
</dbReference>
<dbReference type="SUPFAM" id="SSF47113">
    <property type="entry name" value="Histone-fold"/>
    <property type="match status" value="1"/>
</dbReference>
<dbReference type="GO" id="GO:0009897">
    <property type="term" value="C:external side of plasma membrane"/>
    <property type="evidence" value="ECO:0007669"/>
    <property type="project" value="TreeGrafter"/>
</dbReference>
<dbReference type="GO" id="GO:0000786">
    <property type="term" value="C:nucleosome"/>
    <property type="evidence" value="ECO:0007669"/>
    <property type="project" value="UniProtKB-KW"/>
</dbReference>
<keyword evidence="11 25" id="KW-0732">Signal</keyword>
<feature type="signal peptide" evidence="25">
    <location>
        <begin position="1"/>
        <end position="19"/>
    </location>
</feature>
<keyword evidence="13 24" id="KW-1133">Transmembrane helix</keyword>
<dbReference type="PROSITE" id="PS50835">
    <property type="entry name" value="IG_LIKE"/>
    <property type="match status" value="1"/>
</dbReference>
<feature type="domain" description="Ig-like" evidence="26">
    <location>
        <begin position="285"/>
        <end position="372"/>
    </location>
</feature>
<dbReference type="InterPro" id="IPR050208">
    <property type="entry name" value="MHC_class-I_related"/>
</dbReference>
<evidence type="ECO:0000256" key="15">
    <source>
        <dbReference type="ARBA" id="ARBA00023125"/>
    </source>
</evidence>
<evidence type="ECO:0000256" key="10">
    <source>
        <dbReference type="ARBA" id="ARBA00022692"/>
    </source>
</evidence>
<dbReference type="GO" id="GO:0003677">
    <property type="term" value="F:DNA binding"/>
    <property type="evidence" value="ECO:0007669"/>
    <property type="project" value="UniProtKB-KW"/>
</dbReference>
<dbReference type="GO" id="GO:0046982">
    <property type="term" value="F:protein heterodimerization activity"/>
    <property type="evidence" value="ECO:0007669"/>
    <property type="project" value="InterPro"/>
</dbReference>
<dbReference type="FunFam" id="3.30.500.10:FF:000001">
    <property type="entry name" value="H-2 class I histocompatibility antigen, alpha chain"/>
    <property type="match status" value="1"/>
</dbReference>
<keyword evidence="20 23" id="KW-0544">Nucleosome core</keyword>
<evidence type="ECO:0000256" key="17">
    <source>
        <dbReference type="ARBA" id="ARBA00023157"/>
    </source>
</evidence>
<keyword evidence="19 23" id="KW-0539">Nucleus</keyword>